<evidence type="ECO:0000313" key="3">
    <source>
        <dbReference type="Proteomes" id="UP001162162"/>
    </source>
</evidence>
<proteinExistence type="predicted"/>
<name>A0AAV8YSC5_9CUCU</name>
<protein>
    <submittedName>
        <fullName evidence="2">Uncharacterized protein</fullName>
    </submittedName>
</protein>
<comment type="caution">
    <text evidence="2">The sequence shown here is derived from an EMBL/GenBank/DDBJ whole genome shotgun (WGS) entry which is preliminary data.</text>
</comment>
<gene>
    <name evidence="2" type="ORF">NQ318_005891</name>
</gene>
<feature type="region of interest" description="Disordered" evidence="1">
    <location>
        <begin position="99"/>
        <end position="130"/>
    </location>
</feature>
<feature type="compositionally biased region" description="Basic residues" evidence="1">
    <location>
        <begin position="15"/>
        <end position="32"/>
    </location>
</feature>
<evidence type="ECO:0000313" key="2">
    <source>
        <dbReference type="EMBL" id="KAJ8954305.1"/>
    </source>
</evidence>
<sequence length="221" mass="24531">MNQHIYASREDAERTRKHAVGTLSRRRPRRAAGSHPRPWAGLSHEREERDAHGHVWPPRCRPLQALSLSALCRRQTRGHTTHLCINGGERTQAGICETSERVRAEESSERAREKSTARRDHPSVFSTAEDQQVAGNNYGRYLLNPASTRDARGCTSVPWERAESRISCDALPHSCRADAGSGESGGRCLITPSQLLPVGHERSACFPVPLRVSVVFKAVTQ</sequence>
<feature type="region of interest" description="Disordered" evidence="1">
    <location>
        <begin position="1"/>
        <end position="46"/>
    </location>
</feature>
<accession>A0AAV8YSC5</accession>
<reference evidence="2" key="1">
    <citation type="journal article" date="2023" name="Insect Mol. Biol.">
        <title>Genome sequencing provides insights into the evolution of gene families encoding plant cell wall-degrading enzymes in longhorned beetles.</title>
        <authorList>
            <person name="Shin N.R."/>
            <person name="Okamura Y."/>
            <person name="Kirsch R."/>
            <person name="Pauchet Y."/>
        </authorList>
    </citation>
    <scope>NUCLEOTIDE SEQUENCE</scope>
    <source>
        <strain evidence="2">AMC_N1</strain>
    </source>
</reference>
<keyword evidence="3" id="KW-1185">Reference proteome</keyword>
<feature type="compositionally biased region" description="Basic and acidic residues" evidence="1">
    <location>
        <begin position="99"/>
        <end position="122"/>
    </location>
</feature>
<dbReference type="AlphaFoldDB" id="A0AAV8YSC5"/>
<evidence type="ECO:0000256" key="1">
    <source>
        <dbReference type="SAM" id="MobiDB-lite"/>
    </source>
</evidence>
<dbReference type="EMBL" id="JAPWTK010000049">
    <property type="protein sequence ID" value="KAJ8954305.1"/>
    <property type="molecule type" value="Genomic_DNA"/>
</dbReference>
<organism evidence="2 3">
    <name type="scientific">Aromia moschata</name>
    <dbReference type="NCBI Taxonomy" id="1265417"/>
    <lineage>
        <taxon>Eukaryota</taxon>
        <taxon>Metazoa</taxon>
        <taxon>Ecdysozoa</taxon>
        <taxon>Arthropoda</taxon>
        <taxon>Hexapoda</taxon>
        <taxon>Insecta</taxon>
        <taxon>Pterygota</taxon>
        <taxon>Neoptera</taxon>
        <taxon>Endopterygota</taxon>
        <taxon>Coleoptera</taxon>
        <taxon>Polyphaga</taxon>
        <taxon>Cucujiformia</taxon>
        <taxon>Chrysomeloidea</taxon>
        <taxon>Cerambycidae</taxon>
        <taxon>Cerambycinae</taxon>
        <taxon>Callichromatini</taxon>
        <taxon>Aromia</taxon>
    </lineage>
</organism>
<dbReference type="Proteomes" id="UP001162162">
    <property type="component" value="Unassembled WGS sequence"/>
</dbReference>